<reference evidence="4 5" key="1">
    <citation type="submission" date="2020-04" db="EMBL/GenBank/DDBJ databases">
        <title>Perkinsus olseni comparative genomics.</title>
        <authorList>
            <person name="Bogema D.R."/>
        </authorList>
    </citation>
    <scope>NUCLEOTIDE SEQUENCE [LARGE SCALE GENOMIC DNA]</scope>
    <source>
        <strain evidence="4">ATCC PRA-205</strain>
    </source>
</reference>
<dbReference type="InterPro" id="IPR048720">
    <property type="entry name" value="PROPPIN"/>
</dbReference>
<comment type="caution">
    <text evidence="4">The sequence shown here is derived from an EMBL/GenBank/DDBJ whole genome shotgun (WGS) entry which is preliminary data.</text>
</comment>
<organism evidence="4 5">
    <name type="scientific">Perkinsus olseni</name>
    <name type="common">Perkinsus atlanticus</name>
    <dbReference type="NCBI Taxonomy" id="32597"/>
    <lineage>
        <taxon>Eukaryota</taxon>
        <taxon>Sar</taxon>
        <taxon>Alveolata</taxon>
        <taxon>Perkinsozoa</taxon>
        <taxon>Perkinsea</taxon>
        <taxon>Perkinsida</taxon>
        <taxon>Perkinsidae</taxon>
        <taxon>Perkinsus</taxon>
    </lineage>
</organism>
<feature type="region of interest" description="Disordered" evidence="3">
    <location>
        <begin position="25"/>
        <end position="46"/>
    </location>
</feature>
<dbReference type="AlphaFoldDB" id="A0A7J6RF71"/>
<protein>
    <submittedName>
        <fullName evidence="4">WD repeat domain phosphoinositide-interacting protein 3</fullName>
    </submittedName>
</protein>
<evidence type="ECO:0000256" key="3">
    <source>
        <dbReference type="SAM" id="MobiDB-lite"/>
    </source>
</evidence>
<evidence type="ECO:0000313" key="5">
    <source>
        <dbReference type="Proteomes" id="UP000574390"/>
    </source>
</evidence>
<accession>A0A7J6RF71</accession>
<sequence>TEDGFRVYSIDPFKQAFSRRFRDIVPVEGEPRSDEPTSSGSSSSRRAEIAAASGGIGIVEMLYRCNILALVGGGRNPRFAPHKVILWVSAERDADTYGGSRLQWTTIELLNPEL</sequence>
<dbReference type="Proteomes" id="UP000574390">
    <property type="component" value="Unassembled WGS sequence"/>
</dbReference>
<evidence type="ECO:0000313" key="4">
    <source>
        <dbReference type="EMBL" id="KAF4718696.1"/>
    </source>
</evidence>
<feature type="compositionally biased region" description="Basic and acidic residues" evidence="3">
    <location>
        <begin position="25"/>
        <end position="35"/>
    </location>
</feature>
<keyword evidence="1" id="KW-0853">WD repeat</keyword>
<evidence type="ECO:0000256" key="2">
    <source>
        <dbReference type="ARBA" id="ARBA00022737"/>
    </source>
</evidence>
<dbReference type="EMBL" id="JABANM010022967">
    <property type="protein sequence ID" value="KAF4718696.1"/>
    <property type="molecule type" value="Genomic_DNA"/>
</dbReference>
<evidence type="ECO:0000256" key="1">
    <source>
        <dbReference type="ARBA" id="ARBA00022574"/>
    </source>
</evidence>
<gene>
    <name evidence="4" type="primary">WDR45L_4</name>
    <name evidence="4" type="ORF">FOZ62_010128</name>
</gene>
<name>A0A7J6RF71_PEROL</name>
<feature type="non-terminal residue" evidence="4">
    <location>
        <position position="114"/>
    </location>
</feature>
<proteinExistence type="predicted"/>
<dbReference type="PANTHER" id="PTHR11227">
    <property type="entry name" value="WD-REPEAT PROTEIN INTERACTING WITH PHOSPHOINOSIDES WIPI -RELATED"/>
    <property type="match status" value="1"/>
</dbReference>
<keyword evidence="2" id="KW-0677">Repeat</keyword>